<dbReference type="Proteomes" id="UP000783686">
    <property type="component" value="Unassembled WGS sequence"/>
</dbReference>
<organism evidence="1 2">
    <name type="scientific">Bursaphelenchus okinawaensis</name>
    <dbReference type="NCBI Taxonomy" id="465554"/>
    <lineage>
        <taxon>Eukaryota</taxon>
        <taxon>Metazoa</taxon>
        <taxon>Ecdysozoa</taxon>
        <taxon>Nematoda</taxon>
        <taxon>Chromadorea</taxon>
        <taxon>Rhabditida</taxon>
        <taxon>Tylenchina</taxon>
        <taxon>Tylenchomorpha</taxon>
        <taxon>Aphelenchoidea</taxon>
        <taxon>Aphelenchoididae</taxon>
        <taxon>Bursaphelenchus</taxon>
    </lineage>
</organism>
<reference evidence="1" key="1">
    <citation type="submission" date="2020-09" db="EMBL/GenBank/DDBJ databases">
        <authorList>
            <person name="Kikuchi T."/>
        </authorList>
    </citation>
    <scope>NUCLEOTIDE SEQUENCE</scope>
    <source>
        <strain evidence="1">SH1</strain>
    </source>
</reference>
<dbReference type="Proteomes" id="UP000614601">
    <property type="component" value="Unassembled WGS sequence"/>
</dbReference>
<name>A0A811LI31_9BILA</name>
<evidence type="ECO:0000313" key="2">
    <source>
        <dbReference type="Proteomes" id="UP000614601"/>
    </source>
</evidence>
<dbReference type="EMBL" id="CAJFCW020000006">
    <property type="protein sequence ID" value="CAG9126091.1"/>
    <property type="molecule type" value="Genomic_DNA"/>
</dbReference>
<evidence type="ECO:0000313" key="1">
    <source>
        <dbReference type="EMBL" id="CAD5229234.1"/>
    </source>
</evidence>
<proteinExistence type="predicted"/>
<dbReference type="AlphaFoldDB" id="A0A811LI31"/>
<keyword evidence="2" id="KW-1185">Reference proteome</keyword>
<protein>
    <submittedName>
        <fullName evidence="1">Uncharacterized protein</fullName>
    </submittedName>
</protein>
<gene>
    <name evidence="1" type="ORF">BOKJ2_LOCUS13293</name>
</gene>
<accession>A0A811LI31</accession>
<dbReference type="EMBL" id="CAJFDH010000006">
    <property type="protein sequence ID" value="CAD5229234.1"/>
    <property type="molecule type" value="Genomic_DNA"/>
</dbReference>
<comment type="caution">
    <text evidence="1">The sequence shown here is derived from an EMBL/GenBank/DDBJ whole genome shotgun (WGS) entry which is preliminary data.</text>
</comment>
<sequence>MVRSSTGKEVVIKVDWNNLDSLTTNIEDAVRVTKADPQTFCINLECNPKNTIICFKSLPKQLISPAYRDAMIECALDTVQPGRASPCHVQYLPFRLKKRHQMKIIQQSSF</sequence>